<comment type="caution">
    <text evidence="1">The sequence shown here is derived from an EMBL/GenBank/DDBJ whole genome shotgun (WGS) entry which is preliminary data.</text>
</comment>
<gene>
    <name evidence="1" type="ORF">DPEC_G00194920</name>
</gene>
<dbReference type="EMBL" id="CM055743">
    <property type="protein sequence ID" value="KAJ7999485.1"/>
    <property type="molecule type" value="Genomic_DNA"/>
</dbReference>
<keyword evidence="2" id="KW-1185">Reference proteome</keyword>
<evidence type="ECO:0000313" key="1">
    <source>
        <dbReference type="EMBL" id="KAJ7999485.1"/>
    </source>
</evidence>
<organism evidence="1 2">
    <name type="scientific">Dallia pectoralis</name>
    <name type="common">Alaska blackfish</name>
    <dbReference type="NCBI Taxonomy" id="75939"/>
    <lineage>
        <taxon>Eukaryota</taxon>
        <taxon>Metazoa</taxon>
        <taxon>Chordata</taxon>
        <taxon>Craniata</taxon>
        <taxon>Vertebrata</taxon>
        <taxon>Euteleostomi</taxon>
        <taxon>Actinopterygii</taxon>
        <taxon>Neopterygii</taxon>
        <taxon>Teleostei</taxon>
        <taxon>Protacanthopterygii</taxon>
        <taxon>Esociformes</taxon>
        <taxon>Umbridae</taxon>
        <taxon>Dallia</taxon>
    </lineage>
</organism>
<protein>
    <submittedName>
        <fullName evidence="1">Uncharacterized protein</fullName>
    </submittedName>
</protein>
<accession>A0ACC2G7Q3</accession>
<evidence type="ECO:0000313" key="2">
    <source>
        <dbReference type="Proteomes" id="UP001157502"/>
    </source>
</evidence>
<sequence>MVKDVNATPEHQPDGWLMGEESESTEAVSLADAATGKEHPEAQPGMIWRVTGGLFSASKTVVGATVGGVAWLGGKSLEYTKSAVTAVPAMGVGLVKGGVSAVAGGVTSVGSSVASKVPFRSKTKDKAE</sequence>
<proteinExistence type="predicted"/>
<reference evidence="1" key="1">
    <citation type="submission" date="2021-05" db="EMBL/GenBank/DDBJ databases">
        <authorList>
            <person name="Pan Q."/>
            <person name="Jouanno E."/>
            <person name="Zahm M."/>
            <person name="Klopp C."/>
            <person name="Cabau C."/>
            <person name="Louis A."/>
            <person name="Berthelot C."/>
            <person name="Parey E."/>
            <person name="Roest Crollius H."/>
            <person name="Montfort J."/>
            <person name="Robinson-Rechavi M."/>
            <person name="Bouchez O."/>
            <person name="Lampietro C."/>
            <person name="Lopez Roques C."/>
            <person name="Donnadieu C."/>
            <person name="Postlethwait J."/>
            <person name="Bobe J."/>
            <person name="Dillon D."/>
            <person name="Chandos A."/>
            <person name="von Hippel F."/>
            <person name="Guiguen Y."/>
        </authorList>
    </citation>
    <scope>NUCLEOTIDE SEQUENCE</scope>
    <source>
        <strain evidence="1">YG-Jan2019</strain>
    </source>
</reference>
<dbReference type="Proteomes" id="UP001157502">
    <property type="component" value="Chromosome 16"/>
</dbReference>
<name>A0ACC2G7Q3_DALPE</name>